<organism evidence="1">
    <name type="scientific">Anopheles triannulatus</name>
    <dbReference type="NCBI Taxonomy" id="58253"/>
    <lineage>
        <taxon>Eukaryota</taxon>
        <taxon>Metazoa</taxon>
        <taxon>Ecdysozoa</taxon>
        <taxon>Arthropoda</taxon>
        <taxon>Hexapoda</taxon>
        <taxon>Insecta</taxon>
        <taxon>Pterygota</taxon>
        <taxon>Neoptera</taxon>
        <taxon>Endopterygota</taxon>
        <taxon>Diptera</taxon>
        <taxon>Nematocera</taxon>
        <taxon>Culicoidea</taxon>
        <taxon>Culicidae</taxon>
        <taxon>Anophelinae</taxon>
        <taxon>Anopheles</taxon>
    </lineage>
</organism>
<name>A0A2M4B142_9DIPT</name>
<dbReference type="AlphaFoldDB" id="A0A2M4B142"/>
<evidence type="ECO:0000313" key="1">
    <source>
        <dbReference type="EMBL" id="MBW46749.1"/>
    </source>
</evidence>
<dbReference type="EMBL" id="GGFK01013428">
    <property type="protein sequence ID" value="MBW46749.1"/>
    <property type="molecule type" value="Transcribed_RNA"/>
</dbReference>
<protein>
    <submittedName>
        <fullName evidence="1">Putative secreted protein</fullName>
    </submittedName>
</protein>
<proteinExistence type="predicted"/>
<accession>A0A2M4B142</accession>
<reference evidence="1" key="1">
    <citation type="submission" date="2018-01" db="EMBL/GenBank/DDBJ databases">
        <title>An insight into the sialome of Amazonian anophelines.</title>
        <authorList>
            <person name="Ribeiro J.M."/>
            <person name="Scarpassa V."/>
            <person name="Calvo E."/>
        </authorList>
    </citation>
    <scope>NUCLEOTIDE SEQUENCE</scope>
    <source>
        <tissue evidence="1">Salivary glands</tissue>
    </source>
</reference>
<sequence>MLSSSRPNCCFFLCIANYCSGNYLGTIPARMGSPVHVKRICLSYVPWKHPLFSIRMPTKQSSSDTI</sequence>